<dbReference type="Proteomes" id="UP000290289">
    <property type="component" value="Chromosome 3"/>
</dbReference>
<evidence type="ECO:0000313" key="2">
    <source>
        <dbReference type="EMBL" id="RXI02722.1"/>
    </source>
</evidence>
<comment type="caution">
    <text evidence="2">The sequence shown here is derived from an EMBL/GenBank/DDBJ whole genome shotgun (WGS) entry which is preliminary data.</text>
</comment>
<sequence>MQPQFPPTMMTTMAGSVQQAPPSQLWDSVLQLTKSAQDKNSDPLLWAVQLSSSLTSSAVSLPSVELAHLLVSHICWANHVPITWKFLEKALTFKIVPPMLVLALLSTKVVPNRQLHPTAYRLYLELLKRHSFLFASQLNGPNSQKIIKSIDDVLHLSRQYGLQVSEHGVLIVEFVFSIIWQLLDASLDDEGLLELAPDKKPRWPTRPQDMEIDGHGCFNETRSEQNEGLQKANTAMAIDIIVEFLQNKVTSRMLYLARRNMPSHWGGFVQKLQVLAANSSVLRTMKHINPEGLLQLTSDTRRLLTRECKTISRQEFHAVLSSGSLMSSACQSHGMSSSAFWLPIDLFLEDAMDGSEAAEISAVESLTGLVKALQAVNATTWHNAFLGLWISALRLVQRERDPREGPVPRLDTCLCMLLSITTLAVTNIIEEEAELMEETEGDHTNQRKEQAPGKRRKDLVSCLQRLGDYETLLTPPQSVCSVVNQAAAKAIMFRSGLTVSNGYHESVSVNDMPINCVGNLRHLIVEACIARNILDTSAYFWPGYVSARSNQVLRNVPSQVPSWSSIMKGSPLTPSLGNALVATPASSLAEIEKIYEIAVNGSDEEKISAATILCGASLVRGWNIQEHTCLFIIRLLSPPVPADYSGSDSHLIGYASFFNVLLVGISSIDTVQIFSLLGLVPLLAAALMPICEVFGSSVPNFSWTPTTGEELSCHAVFSNAFTLLLRLWRFDHPPLEHMMGDYPTVGIQTGPEYLLLLRNCRLASMGNSVRDRIKSRRVSKFITFPSGTITMDCFPRLKLWYQQHQKCICSTLSGLVPGTPVHQLVDALLTMMFRKINSSQQLTPATSGNSNSSASGTDESCIRLKVPAWDILEATPFVLDAALTACAHGRLSPRELATGLKDLADYLPATLGTMVSYFSAEVTRGIWKPACMNGTDWPSPAANLLLVEQQIKKILAATGVDVPSLSVGGSAPATLPLPFAALISLTITYKLDRASERALHLIGPAMNSLAAGCPWPCMPILASLWAQKVKRWSDFLVFSASQTVFHHNSDAVVQLLKSCFTSTLGLSSSRAYSNGSVGALLGHGFGSHLSGGISPVAPGILYLRVHRSVRDVMFLTEEVLSLLMYSVRDIANCGFPRERVEKLRKTKHGTRYGQVSLAAAMARVKIAATLGATLVWISGGSSLVQSLIKETLPSWFISTRGLDQEGRETGGMVAMLGGYALAYFAVLCGTFAWGVDSVSPASKRRPMVLGRHLGFIAGALDGKISLGCDWAMWRAYVSGFISLMVSCTQKWVLEVDVEILKMLSKGLRRWNEEELALALLGLGGVEAMGAAAELVVECGLTCAAPPLSPTPSSSSSHARLWSSQLKPKYVSVLRKSVKKEEPVLEGLPKEYYDDDWQAQQREKTKELNRRRQEEDEEEERKVEEYREIGMRLKDYPEEDVRNARKLISSFIRAAEEVEEKIEEAAEKGELTELVLMVIWNRLDLARRDDEKDVIRSLDLLYRRVEAEILKREATPAMRLLNDLLNMHDGFDGEGWLKECKKRMIDTFPREDPFSILVPAGFDIDKHEGPLRLPVEADDALLRVDFVREVDALLQEVRAEQSEVQNAQGLDPEAIASRLKQQEKQRAIRLVESILDLAINLQW</sequence>
<protein>
    <recommendedName>
        <fullName evidence="4">Mediator of RNA polymerase II transcription subunit 33A</fullName>
    </recommendedName>
</protein>
<accession>A0A498KB82</accession>
<organism evidence="2 3">
    <name type="scientific">Malus domestica</name>
    <name type="common">Apple</name>
    <name type="synonym">Pyrus malus</name>
    <dbReference type="NCBI Taxonomy" id="3750"/>
    <lineage>
        <taxon>Eukaryota</taxon>
        <taxon>Viridiplantae</taxon>
        <taxon>Streptophyta</taxon>
        <taxon>Embryophyta</taxon>
        <taxon>Tracheophyta</taxon>
        <taxon>Spermatophyta</taxon>
        <taxon>Magnoliopsida</taxon>
        <taxon>eudicotyledons</taxon>
        <taxon>Gunneridae</taxon>
        <taxon>Pentapetalae</taxon>
        <taxon>rosids</taxon>
        <taxon>fabids</taxon>
        <taxon>Rosales</taxon>
        <taxon>Rosaceae</taxon>
        <taxon>Amygdaloideae</taxon>
        <taxon>Maleae</taxon>
        <taxon>Malus</taxon>
    </lineage>
</organism>
<dbReference type="GO" id="GO:2000762">
    <property type="term" value="P:regulation of phenylpropanoid metabolic process"/>
    <property type="evidence" value="ECO:0007669"/>
    <property type="project" value="InterPro"/>
</dbReference>
<keyword evidence="1" id="KW-0175">Coiled coil</keyword>
<dbReference type="GO" id="GO:0016592">
    <property type="term" value="C:mediator complex"/>
    <property type="evidence" value="ECO:0007669"/>
    <property type="project" value="InterPro"/>
</dbReference>
<evidence type="ECO:0000313" key="3">
    <source>
        <dbReference type="Proteomes" id="UP000290289"/>
    </source>
</evidence>
<gene>
    <name evidence="2" type="ORF">DVH24_002800</name>
</gene>
<dbReference type="PANTHER" id="PTHR33739:SF7">
    <property type="entry name" value="MEDIATOR OF RNA POLYMERASE II TRANSCRIPTION SUBUNIT 33B"/>
    <property type="match status" value="1"/>
</dbReference>
<proteinExistence type="predicted"/>
<evidence type="ECO:0008006" key="4">
    <source>
        <dbReference type="Google" id="ProtNLM"/>
    </source>
</evidence>
<dbReference type="PANTHER" id="PTHR33739">
    <property type="entry name" value="OS07G0681500 PROTEIN"/>
    <property type="match status" value="1"/>
</dbReference>
<dbReference type="EMBL" id="RDQH01000329">
    <property type="protein sequence ID" value="RXI02722.1"/>
    <property type="molecule type" value="Genomic_DNA"/>
</dbReference>
<evidence type="ECO:0000256" key="1">
    <source>
        <dbReference type="SAM" id="Coils"/>
    </source>
</evidence>
<name>A0A498KB82_MALDO</name>
<dbReference type="InterPro" id="IPR039638">
    <property type="entry name" value="MED33A/B"/>
</dbReference>
<feature type="coiled-coil region" evidence="1">
    <location>
        <begin position="1397"/>
        <end position="1474"/>
    </location>
</feature>
<keyword evidence="3" id="KW-1185">Reference proteome</keyword>
<reference evidence="2 3" key="1">
    <citation type="submission" date="2018-10" db="EMBL/GenBank/DDBJ databases">
        <title>A high-quality apple genome assembly.</title>
        <authorList>
            <person name="Hu J."/>
        </authorList>
    </citation>
    <scope>NUCLEOTIDE SEQUENCE [LARGE SCALE GENOMIC DNA]</scope>
    <source>
        <strain evidence="3">cv. HFTH1</strain>
        <tissue evidence="2">Young leaf</tissue>
    </source>
</reference>
<dbReference type="STRING" id="3750.A0A498KB82"/>